<dbReference type="EMBL" id="JALLBG020000024">
    <property type="protein sequence ID" value="KAL3771370.1"/>
    <property type="molecule type" value="Genomic_DNA"/>
</dbReference>
<evidence type="ECO:0000256" key="1">
    <source>
        <dbReference type="SAM" id="MobiDB-lite"/>
    </source>
</evidence>
<dbReference type="SUPFAM" id="SSF46565">
    <property type="entry name" value="Chaperone J-domain"/>
    <property type="match status" value="1"/>
</dbReference>
<sequence length="578" mass="63081">MATSRNKTIDPYEVLGVPADAASSQIKATYRKLALRYHPDRRRRQHQHQQQQDNIDDSKFAEIAEAYAILTDPVKKREYDHLRRYGAFDNNNNDSGGGGSGNYYNYNSTTTNTRPQPTSQRYAEDYSGGYYKPGYVPPPQTTAHSSIFAKFSAASTTARNTAAKSSPHPYQQQQQQQCRGDGRGRSYGNVSGLQVLQSQDSFFDDLLYYNLSVSPTSGAAAAAAASSSSPASPTAAGRNEFSHVDDERNPTSSSASASPTASRCKNNTDGTSSSSGQQHQPSHQHQHPHQQKQPTPIKQRPGIGFSIPPLGKHLSIHVPSRSEILLSMMMMQQQQQQQEQSNSKGRQHKQRNQHNLFGTRVTYSSQQPVRTAATATTTRNGDNASRGWWTEKLDQALLLGACGAESNNHTDSDDFCIPNTSASSTASTNTSKPITIMSSTTTRIAKGKRRCVTRTAHVHPDGTREIVVEEDGVVKVRKFYSAATKCDKVEEEDEEEMVGNDGGKTEEEGCTEKVKKNVQQHENGILENEATSNKGTNGEKVAEGNGDDGGGIQKEGKFTFLGLFKSCLAPACTCLPSS</sequence>
<feature type="compositionally biased region" description="Low complexity" evidence="1">
    <location>
        <begin position="102"/>
        <end position="113"/>
    </location>
</feature>
<feature type="region of interest" description="Disordered" evidence="1">
    <location>
        <begin position="330"/>
        <end position="351"/>
    </location>
</feature>
<evidence type="ECO:0000313" key="3">
    <source>
        <dbReference type="EMBL" id="KAL3771370.1"/>
    </source>
</evidence>
<feature type="compositionally biased region" description="Low complexity" evidence="1">
    <location>
        <begin position="250"/>
        <end position="262"/>
    </location>
</feature>
<feature type="domain" description="J" evidence="2">
    <location>
        <begin position="10"/>
        <end position="83"/>
    </location>
</feature>
<feature type="compositionally biased region" description="Basic and acidic residues" evidence="1">
    <location>
        <begin position="240"/>
        <end position="249"/>
    </location>
</feature>
<keyword evidence="4" id="KW-1185">Reference proteome</keyword>
<dbReference type="CDD" id="cd06257">
    <property type="entry name" value="DnaJ"/>
    <property type="match status" value="1"/>
</dbReference>
<dbReference type="InterPro" id="IPR036869">
    <property type="entry name" value="J_dom_sf"/>
</dbReference>
<evidence type="ECO:0000259" key="2">
    <source>
        <dbReference type="PROSITE" id="PS50076"/>
    </source>
</evidence>
<feature type="region of interest" description="Disordered" evidence="1">
    <location>
        <begin position="88"/>
        <end position="123"/>
    </location>
</feature>
<feature type="compositionally biased region" description="Low complexity" evidence="1">
    <location>
        <begin position="272"/>
        <end position="281"/>
    </location>
</feature>
<proteinExistence type="predicted"/>
<feature type="region of interest" description="Disordered" evidence="1">
    <location>
        <begin position="227"/>
        <end position="314"/>
    </location>
</feature>
<accession>A0ABD3N5N1</accession>
<dbReference type="PRINTS" id="PR00625">
    <property type="entry name" value="JDOMAIN"/>
</dbReference>
<dbReference type="PROSITE" id="PS50076">
    <property type="entry name" value="DNAJ_2"/>
    <property type="match status" value="1"/>
</dbReference>
<dbReference type="Gene3D" id="1.10.287.110">
    <property type="entry name" value="DnaJ domain"/>
    <property type="match status" value="1"/>
</dbReference>
<dbReference type="SMART" id="SM00271">
    <property type="entry name" value="DnaJ"/>
    <property type="match status" value="1"/>
</dbReference>
<dbReference type="PROSITE" id="PS00636">
    <property type="entry name" value="DNAJ_1"/>
    <property type="match status" value="1"/>
</dbReference>
<dbReference type="InterPro" id="IPR001623">
    <property type="entry name" value="DnaJ_domain"/>
</dbReference>
<evidence type="ECO:0000313" key="4">
    <source>
        <dbReference type="Proteomes" id="UP001530293"/>
    </source>
</evidence>
<dbReference type="InterPro" id="IPR018253">
    <property type="entry name" value="DnaJ_domain_CS"/>
</dbReference>
<organism evidence="3 4">
    <name type="scientific">Discostella pseudostelligera</name>
    <dbReference type="NCBI Taxonomy" id="259834"/>
    <lineage>
        <taxon>Eukaryota</taxon>
        <taxon>Sar</taxon>
        <taxon>Stramenopiles</taxon>
        <taxon>Ochrophyta</taxon>
        <taxon>Bacillariophyta</taxon>
        <taxon>Coscinodiscophyceae</taxon>
        <taxon>Thalassiosirophycidae</taxon>
        <taxon>Stephanodiscales</taxon>
        <taxon>Stephanodiscaceae</taxon>
        <taxon>Discostella</taxon>
    </lineage>
</organism>
<name>A0ABD3N5N1_9STRA</name>
<gene>
    <name evidence="3" type="ORF">ACHAWU_004643</name>
</gene>
<feature type="compositionally biased region" description="Low complexity" evidence="1">
    <location>
        <begin position="158"/>
        <end position="177"/>
    </location>
</feature>
<reference evidence="3 4" key="1">
    <citation type="submission" date="2024-10" db="EMBL/GenBank/DDBJ databases">
        <title>Updated reference genomes for cyclostephanoid diatoms.</title>
        <authorList>
            <person name="Roberts W.R."/>
            <person name="Alverson A.J."/>
        </authorList>
    </citation>
    <scope>NUCLEOTIDE SEQUENCE [LARGE SCALE GENOMIC DNA]</scope>
    <source>
        <strain evidence="3 4">AJA232-27</strain>
    </source>
</reference>
<protein>
    <recommendedName>
        <fullName evidence="2">J domain-containing protein</fullName>
    </recommendedName>
</protein>
<dbReference type="PANTHER" id="PTHR43948:SF10">
    <property type="entry name" value="MRJ, ISOFORM E"/>
    <property type="match status" value="1"/>
</dbReference>
<comment type="caution">
    <text evidence="3">The sequence shown here is derived from an EMBL/GenBank/DDBJ whole genome shotgun (WGS) entry which is preliminary data.</text>
</comment>
<dbReference type="PANTHER" id="PTHR43948">
    <property type="entry name" value="DNAJ HOMOLOG SUBFAMILY B"/>
    <property type="match status" value="1"/>
</dbReference>
<feature type="region of interest" description="Disordered" evidence="1">
    <location>
        <begin position="521"/>
        <end position="551"/>
    </location>
</feature>
<feature type="compositionally biased region" description="Low complexity" evidence="1">
    <location>
        <begin position="330"/>
        <end position="340"/>
    </location>
</feature>
<dbReference type="AlphaFoldDB" id="A0ABD3N5N1"/>
<dbReference type="Proteomes" id="UP001530293">
    <property type="component" value="Unassembled WGS sequence"/>
</dbReference>
<feature type="region of interest" description="Disordered" evidence="1">
    <location>
        <begin position="158"/>
        <end position="186"/>
    </location>
</feature>
<feature type="compositionally biased region" description="Low complexity" evidence="1">
    <location>
        <begin position="227"/>
        <end position="237"/>
    </location>
</feature>
<dbReference type="Pfam" id="PF00226">
    <property type="entry name" value="DnaJ"/>
    <property type="match status" value="1"/>
</dbReference>